<name>A0ABQ8NKM5_PYRGI</name>
<dbReference type="InterPro" id="IPR036157">
    <property type="entry name" value="dUTPase-like_sf"/>
</dbReference>
<protein>
    <submittedName>
        <fullName evidence="1">Uncharacterized protein</fullName>
    </submittedName>
</protein>
<organism evidence="1 2">
    <name type="scientific">Pyricularia grisea</name>
    <name type="common">Crabgrass-specific blast fungus</name>
    <name type="synonym">Magnaporthe grisea</name>
    <dbReference type="NCBI Taxonomy" id="148305"/>
    <lineage>
        <taxon>Eukaryota</taxon>
        <taxon>Fungi</taxon>
        <taxon>Dikarya</taxon>
        <taxon>Ascomycota</taxon>
        <taxon>Pezizomycotina</taxon>
        <taxon>Sordariomycetes</taxon>
        <taxon>Sordariomycetidae</taxon>
        <taxon>Magnaporthales</taxon>
        <taxon>Pyriculariaceae</taxon>
        <taxon>Pyricularia</taxon>
    </lineage>
</organism>
<proteinExistence type="predicted"/>
<dbReference type="SUPFAM" id="SSF51283">
    <property type="entry name" value="dUTPase-like"/>
    <property type="match status" value="1"/>
</dbReference>
<comment type="caution">
    <text evidence="1">The sequence shown here is derived from an EMBL/GenBank/DDBJ whole genome shotgun (WGS) entry which is preliminary data.</text>
</comment>
<reference evidence="1" key="1">
    <citation type="submission" date="2021-01" db="EMBL/GenBank/DDBJ databases">
        <title>Deciphering the adaptive evolutionary patterns associated with biogeogrpahic diversity in the finger millet blast pathogen Magnaporthe oryzae in Eastern Africa.</title>
        <authorList>
            <person name="Onyema G."/>
            <person name="Shittu T.A."/>
            <person name="Dodsworth S."/>
            <person name="Devilliers S."/>
            <person name="Muthumeenakshi S."/>
            <person name="Sreenivasaprasad S."/>
        </authorList>
    </citation>
    <scope>NUCLEOTIDE SEQUENCE</scope>
    <source>
        <strain evidence="1">D15/s37</strain>
    </source>
</reference>
<sequence length="104" mass="11433">MILGGREIVTRQSVRNLLDVGHHHHQQQQQQPCGVDLTLGQVLERTSTATIDFENSKRQAAKTSSLPFDNTTHAIKIPPGAHVVDFNELVQPWRFGVGISAGVV</sequence>
<gene>
    <name evidence="1" type="ORF">MCOR33_005667</name>
</gene>
<accession>A0ABQ8NKM5</accession>
<evidence type="ECO:0000313" key="2">
    <source>
        <dbReference type="Proteomes" id="UP001059893"/>
    </source>
</evidence>
<keyword evidence="2" id="KW-1185">Reference proteome</keyword>
<dbReference type="Proteomes" id="UP001059893">
    <property type="component" value="Unassembled WGS sequence"/>
</dbReference>
<evidence type="ECO:0000313" key="1">
    <source>
        <dbReference type="EMBL" id="KAI6298129.1"/>
    </source>
</evidence>
<dbReference type="EMBL" id="JABSND010000097">
    <property type="protein sequence ID" value="KAI6298129.1"/>
    <property type="molecule type" value="Genomic_DNA"/>
</dbReference>